<comment type="caution">
    <text evidence="8">The sequence shown here is derived from an EMBL/GenBank/DDBJ whole genome shotgun (WGS) entry which is preliminary data.</text>
</comment>
<dbReference type="Proteomes" id="UP000663834">
    <property type="component" value="Unassembled WGS sequence"/>
</dbReference>
<organism evidence="8 11">
    <name type="scientific">Rotaria magnacalcarata</name>
    <dbReference type="NCBI Taxonomy" id="392030"/>
    <lineage>
        <taxon>Eukaryota</taxon>
        <taxon>Metazoa</taxon>
        <taxon>Spiralia</taxon>
        <taxon>Gnathifera</taxon>
        <taxon>Rotifera</taxon>
        <taxon>Eurotatoria</taxon>
        <taxon>Bdelloidea</taxon>
        <taxon>Philodinida</taxon>
        <taxon>Philodinidae</taxon>
        <taxon>Rotaria</taxon>
    </lineage>
</organism>
<dbReference type="OrthoDB" id="14970at2759"/>
<evidence type="ECO:0000313" key="6">
    <source>
        <dbReference type="EMBL" id="CAF1465344.1"/>
    </source>
</evidence>
<evidence type="ECO:0000313" key="11">
    <source>
        <dbReference type="Proteomes" id="UP000663824"/>
    </source>
</evidence>
<comment type="similarity">
    <text evidence="2">Belongs to the enoyl-CoA hydratase/isomerase family.</text>
</comment>
<dbReference type="EMBL" id="CAJNOV010015738">
    <property type="protein sequence ID" value="CAF1579122.1"/>
    <property type="molecule type" value="Genomic_DNA"/>
</dbReference>
<gene>
    <name evidence="7" type="ORF">CJN711_LOCUS32793</name>
    <name evidence="9" type="ORF">GIL414_LOCUS20912</name>
    <name evidence="6" type="ORF">KQP761_LOCUS12751</name>
    <name evidence="8" type="ORF">MBJ925_LOCUS1156</name>
    <name evidence="10" type="ORF">SMN809_LOCUS30500</name>
</gene>
<evidence type="ECO:0000256" key="4">
    <source>
        <dbReference type="ARBA" id="ARBA00023098"/>
    </source>
</evidence>
<dbReference type="UniPathway" id="UPA00659"/>
<dbReference type="Gene3D" id="1.10.12.10">
    <property type="entry name" value="Lyase 2-enoyl-coa Hydratase, Chain A, domain 2"/>
    <property type="match status" value="1"/>
</dbReference>
<evidence type="ECO:0000313" key="8">
    <source>
        <dbReference type="EMBL" id="CAF1915287.1"/>
    </source>
</evidence>
<evidence type="ECO:0000256" key="2">
    <source>
        <dbReference type="ARBA" id="ARBA00005254"/>
    </source>
</evidence>
<sequence>MGLVSDVGSLQILPNSIMDHSLFRELIFSSLSFDTNGGTTNCTSQVRVFDTREAVLDAAINLASVIAKKSSVATLSSKIQLNYARDHSLDDNFNIFLLPSTWNNGMMLTEDVIKGVMTSSVSSKKK</sequence>
<dbReference type="AlphaFoldDB" id="A0A816KM05"/>
<dbReference type="EMBL" id="CAJNRE010000074">
    <property type="protein sequence ID" value="CAF1915287.1"/>
    <property type="molecule type" value="Genomic_DNA"/>
</dbReference>
<name>A0A816KM05_9BILA</name>
<dbReference type="Proteomes" id="UP000663824">
    <property type="component" value="Unassembled WGS sequence"/>
</dbReference>
<dbReference type="PANTHER" id="PTHR43149:SF1">
    <property type="entry name" value="DELTA(3,5)-DELTA(2,4)-DIENOYL-COA ISOMERASE, MITOCHONDRIAL"/>
    <property type="match status" value="1"/>
</dbReference>
<dbReference type="GO" id="GO:0006635">
    <property type="term" value="P:fatty acid beta-oxidation"/>
    <property type="evidence" value="ECO:0007669"/>
    <property type="project" value="UniProtKB-UniPathway"/>
</dbReference>
<comment type="pathway">
    <text evidence="1">Lipid metabolism; fatty acid beta-oxidation.</text>
</comment>
<dbReference type="EMBL" id="CAJOBI010057839">
    <property type="protein sequence ID" value="CAF4402249.1"/>
    <property type="molecule type" value="Genomic_DNA"/>
</dbReference>
<dbReference type="GO" id="GO:0005739">
    <property type="term" value="C:mitochondrion"/>
    <property type="evidence" value="ECO:0007669"/>
    <property type="project" value="TreeGrafter"/>
</dbReference>
<evidence type="ECO:0000313" key="9">
    <source>
        <dbReference type="EMBL" id="CAF4183950.1"/>
    </source>
</evidence>
<evidence type="ECO:0000313" key="10">
    <source>
        <dbReference type="EMBL" id="CAF4402249.1"/>
    </source>
</evidence>
<dbReference type="GO" id="GO:0051750">
    <property type="term" value="F:delta(3,5)-delta(2,4)-dienoyl-CoA isomerase activity"/>
    <property type="evidence" value="ECO:0007669"/>
    <property type="project" value="TreeGrafter"/>
</dbReference>
<dbReference type="InterPro" id="IPR029045">
    <property type="entry name" value="ClpP/crotonase-like_dom_sf"/>
</dbReference>
<dbReference type="EMBL" id="CAJOBJ010015819">
    <property type="protein sequence ID" value="CAF4183950.1"/>
    <property type="molecule type" value="Genomic_DNA"/>
</dbReference>
<dbReference type="Proteomes" id="UP000681720">
    <property type="component" value="Unassembled WGS sequence"/>
</dbReference>
<keyword evidence="4" id="KW-0443">Lipid metabolism</keyword>
<evidence type="ECO:0000313" key="7">
    <source>
        <dbReference type="EMBL" id="CAF1579122.1"/>
    </source>
</evidence>
<protein>
    <submittedName>
        <fullName evidence="8">Uncharacterized protein</fullName>
    </submittedName>
</protein>
<evidence type="ECO:0000256" key="5">
    <source>
        <dbReference type="ARBA" id="ARBA00023235"/>
    </source>
</evidence>
<dbReference type="Proteomes" id="UP000676336">
    <property type="component" value="Unassembled WGS sequence"/>
</dbReference>
<dbReference type="InterPro" id="IPR014748">
    <property type="entry name" value="Enoyl-CoA_hydra_C"/>
</dbReference>
<keyword evidence="5" id="KW-0413">Isomerase</keyword>
<accession>A0A816KM05</accession>
<evidence type="ECO:0000256" key="3">
    <source>
        <dbReference type="ARBA" id="ARBA00022832"/>
    </source>
</evidence>
<dbReference type="Proteomes" id="UP000663855">
    <property type="component" value="Unassembled WGS sequence"/>
</dbReference>
<proteinExistence type="inferred from homology"/>
<evidence type="ECO:0000256" key="1">
    <source>
        <dbReference type="ARBA" id="ARBA00005005"/>
    </source>
</evidence>
<dbReference type="SUPFAM" id="SSF52096">
    <property type="entry name" value="ClpP/crotonase"/>
    <property type="match status" value="1"/>
</dbReference>
<reference evidence="8" key="1">
    <citation type="submission" date="2021-02" db="EMBL/GenBank/DDBJ databases">
        <authorList>
            <person name="Nowell W R."/>
        </authorList>
    </citation>
    <scope>NUCLEOTIDE SEQUENCE</scope>
</reference>
<keyword evidence="3" id="KW-0276">Fatty acid metabolism</keyword>
<dbReference type="InterPro" id="IPR045002">
    <property type="entry name" value="Ech1-like"/>
</dbReference>
<dbReference type="PANTHER" id="PTHR43149">
    <property type="entry name" value="ENOYL-COA HYDRATASE"/>
    <property type="match status" value="1"/>
</dbReference>
<dbReference type="EMBL" id="CAJNOW010005826">
    <property type="protein sequence ID" value="CAF1465344.1"/>
    <property type="molecule type" value="Genomic_DNA"/>
</dbReference>